<dbReference type="PANTHER" id="PTHR32370">
    <property type="entry name" value="OS12G0117600 PROTEIN"/>
    <property type="match status" value="1"/>
</dbReference>
<protein>
    <recommendedName>
        <fullName evidence="8">NPH3 domain-containing protein</fullName>
    </recommendedName>
</protein>
<dbReference type="InterPro" id="IPR000210">
    <property type="entry name" value="BTB/POZ_dom"/>
</dbReference>
<dbReference type="EMBL" id="JBCNJP010000023">
    <property type="protein sequence ID" value="KAK9057981.1"/>
    <property type="molecule type" value="Genomic_DNA"/>
</dbReference>
<dbReference type="AlphaFoldDB" id="A0AAP0CL78"/>
<reference evidence="6 7" key="1">
    <citation type="submission" date="2024-04" db="EMBL/GenBank/DDBJ databases">
        <title>The reference genome of an endangered Asteraceae, Deinandra increscens subsp. villosa, native to the Central Coast of California.</title>
        <authorList>
            <person name="Guilliams M."/>
            <person name="Hasenstab-Lehman K."/>
            <person name="Meyer R."/>
            <person name="Mcevoy S."/>
        </authorList>
    </citation>
    <scope>NUCLEOTIDE SEQUENCE [LARGE SCALE GENOMIC DNA]</scope>
    <source>
        <tissue evidence="6">Leaf</tissue>
    </source>
</reference>
<evidence type="ECO:0000313" key="7">
    <source>
        <dbReference type="Proteomes" id="UP001408789"/>
    </source>
</evidence>
<gene>
    <name evidence="6" type="ORF">SSX86_022821</name>
</gene>
<dbReference type="Pfam" id="PF03000">
    <property type="entry name" value="NPH3"/>
    <property type="match status" value="1"/>
</dbReference>
<comment type="similarity">
    <text evidence="3">Belongs to the NPH3 family.</text>
</comment>
<evidence type="ECO:0000259" key="4">
    <source>
        <dbReference type="PROSITE" id="PS50097"/>
    </source>
</evidence>
<feature type="domain" description="BTB" evidence="4">
    <location>
        <begin position="3"/>
        <end position="64"/>
    </location>
</feature>
<evidence type="ECO:0000256" key="1">
    <source>
        <dbReference type="ARBA" id="ARBA00004906"/>
    </source>
</evidence>
<name>A0AAP0CL78_9ASTR</name>
<evidence type="ECO:0000256" key="3">
    <source>
        <dbReference type="PROSITE-ProRule" id="PRU00982"/>
    </source>
</evidence>
<proteinExistence type="inferred from homology"/>
<dbReference type="SMART" id="SM00225">
    <property type="entry name" value="BTB"/>
    <property type="match status" value="1"/>
</dbReference>
<evidence type="ECO:0008006" key="8">
    <source>
        <dbReference type="Google" id="ProtNLM"/>
    </source>
</evidence>
<dbReference type="InterPro" id="IPR011333">
    <property type="entry name" value="SKP1/BTB/POZ_sf"/>
</dbReference>
<evidence type="ECO:0000256" key="2">
    <source>
        <dbReference type="ARBA" id="ARBA00022786"/>
    </source>
</evidence>
<dbReference type="PROSITE" id="PS51649">
    <property type="entry name" value="NPH3"/>
    <property type="match status" value="1"/>
</dbReference>
<keyword evidence="7" id="KW-1185">Reference proteome</keyword>
<dbReference type="Gene3D" id="3.30.710.10">
    <property type="entry name" value="Potassium Channel Kv1.1, Chain A"/>
    <property type="match status" value="1"/>
</dbReference>
<dbReference type="Proteomes" id="UP001408789">
    <property type="component" value="Unassembled WGS sequence"/>
</dbReference>
<comment type="caution">
    <text evidence="6">The sequence shown here is derived from an EMBL/GenBank/DDBJ whole genome shotgun (WGS) entry which is preliminary data.</text>
</comment>
<evidence type="ECO:0000313" key="6">
    <source>
        <dbReference type="EMBL" id="KAK9057981.1"/>
    </source>
</evidence>
<dbReference type="PROSITE" id="PS50097">
    <property type="entry name" value="BTB"/>
    <property type="match status" value="1"/>
</dbReference>
<evidence type="ECO:0000259" key="5">
    <source>
        <dbReference type="PROSITE" id="PS51649"/>
    </source>
</evidence>
<dbReference type="InterPro" id="IPR043454">
    <property type="entry name" value="NPH3/RPT2-like"/>
</dbReference>
<keyword evidence="2" id="KW-0833">Ubl conjugation pathway</keyword>
<accession>A0AAP0CL78</accession>
<dbReference type="InterPro" id="IPR027356">
    <property type="entry name" value="NPH3_dom"/>
</dbReference>
<organism evidence="6 7">
    <name type="scientific">Deinandra increscens subsp. villosa</name>
    <dbReference type="NCBI Taxonomy" id="3103831"/>
    <lineage>
        <taxon>Eukaryota</taxon>
        <taxon>Viridiplantae</taxon>
        <taxon>Streptophyta</taxon>
        <taxon>Embryophyta</taxon>
        <taxon>Tracheophyta</taxon>
        <taxon>Spermatophyta</taxon>
        <taxon>Magnoliopsida</taxon>
        <taxon>eudicotyledons</taxon>
        <taxon>Gunneridae</taxon>
        <taxon>Pentapetalae</taxon>
        <taxon>asterids</taxon>
        <taxon>campanulids</taxon>
        <taxon>Asterales</taxon>
        <taxon>Asteraceae</taxon>
        <taxon>Asteroideae</taxon>
        <taxon>Heliantheae alliance</taxon>
        <taxon>Madieae</taxon>
        <taxon>Madiinae</taxon>
        <taxon>Deinandra</taxon>
    </lineage>
</organism>
<sequence>MLCNLQIDVNGEHLFFVDKNILADYSSRVSKLLPKLASNSKLVFGDFPGGPESFELITRFCYNNGTIDVTPSNIFLLHSSSTFMEITTLIKQTEMYLEGIHCWTWSEFVNGLQQCHTLYPFMKNSPIFQDFLNTLVGNLTIPSYESSSCPSSSDSSSFRFSSSHDNSPKSSRFNTLLDYWKFDDLSFLNIALFENLIKSMISLHLDHPRICSFIFHYQKAKLLLCYSHDQKCRISETNINLLSLLNGSAFSCRALLDAFGMSLSLNLRTNERLKLENFLGSRLDEFTINDLLVRGKKKAAYDVDLVLRLIKGFLVERRINGFFILRVKKLGLLVDLFMLEVAPDPLLKPAKFLALAMALPDNSRESHDRLYHAIDMYLEVHRGISEEQNTKLWSVVDLNKLSCMARTGPNLARNGNTRLLPFGKQNKVKWRVYNDIRVSRCVNKTENKNKVLRATKDTPKFMPKKSRMLDPFSAKSLPRLCH</sequence>
<feature type="domain" description="NPH3" evidence="5">
    <location>
        <begin position="179"/>
        <end position="430"/>
    </location>
</feature>
<dbReference type="SUPFAM" id="SSF54695">
    <property type="entry name" value="POZ domain"/>
    <property type="match status" value="1"/>
</dbReference>
<comment type="pathway">
    <text evidence="1">Protein modification; protein ubiquitination.</text>
</comment>